<sequence length="107" mass="12060">MTRVNSDVMERSDTESTTPGRCPSPDSQVSANSGYLSMTGSGHYYKMPEKLRIVKPLEGYTSLYLSNCVNLGLNECALQMVTRFAQAHQGQYFQLRLDCHLQIKKVH</sequence>
<organism evidence="3 4">
    <name type="scientific">Dreissena polymorpha</name>
    <name type="common">Zebra mussel</name>
    <name type="synonym">Mytilus polymorpha</name>
    <dbReference type="NCBI Taxonomy" id="45954"/>
    <lineage>
        <taxon>Eukaryota</taxon>
        <taxon>Metazoa</taxon>
        <taxon>Spiralia</taxon>
        <taxon>Lophotrochozoa</taxon>
        <taxon>Mollusca</taxon>
        <taxon>Bivalvia</taxon>
        <taxon>Autobranchia</taxon>
        <taxon>Heteroconchia</taxon>
        <taxon>Euheterodonta</taxon>
        <taxon>Imparidentia</taxon>
        <taxon>Neoheterodontei</taxon>
        <taxon>Myida</taxon>
        <taxon>Dreissenoidea</taxon>
        <taxon>Dreissenidae</taxon>
        <taxon>Dreissena</taxon>
    </lineage>
</organism>
<evidence type="ECO:0000256" key="1">
    <source>
        <dbReference type="SAM" id="MobiDB-lite"/>
    </source>
</evidence>
<evidence type="ECO:0000313" key="3">
    <source>
        <dbReference type="EMBL" id="KAH3754039.1"/>
    </source>
</evidence>
<comment type="caution">
    <text evidence="3">The sequence shown here is derived from an EMBL/GenBank/DDBJ whole genome shotgun (WGS) entry which is preliminary data.</text>
</comment>
<evidence type="ECO:0000313" key="4">
    <source>
        <dbReference type="Proteomes" id="UP000828390"/>
    </source>
</evidence>
<dbReference type="Proteomes" id="UP000828390">
    <property type="component" value="Unassembled WGS sequence"/>
</dbReference>
<gene>
    <name evidence="3" type="ORF">DPMN_188697</name>
</gene>
<feature type="domain" description="Trafficking kinesin-binding protein C-terminal" evidence="2">
    <location>
        <begin position="14"/>
        <end position="59"/>
    </location>
</feature>
<reference evidence="3" key="1">
    <citation type="journal article" date="2019" name="bioRxiv">
        <title>The Genome of the Zebra Mussel, Dreissena polymorpha: A Resource for Invasive Species Research.</title>
        <authorList>
            <person name="McCartney M.A."/>
            <person name="Auch B."/>
            <person name="Kono T."/>
            <person name="Mallez S."/>
            <person name="Zhang Y."/>
            <person name="Obille A."/>
            <person name="Becker A."/>
            <person name="Abrahante J.E."/>
            <person name="Garbe J."/>
            <person name="Badalamenti J.P."/>
            <person name="Herman A."/>
            <person name="Mangelson H."/>
            <person name="Liachko I."/>
            <person name="Sullivan S."/>
            <person name="Sone E.D."/>
            <person name="Koren S."/>
            <person name="Silverstein K.A.T."/>
            <person name="Beckman K.B."/>
            <person name="Gohl D.M."/>
        </authorList>
    </citation>
    <scope>NUCLEOTIDE SEQUENCE</scope>
    <source>
        <strain evidence="3">Duluth1</strain>
        <tissue evidence="3">Whole animal</tissue>
    </source>
</reference>
<keyword evidence="4" id="KW-1185">Reference proteome</keyword>
<name>A0A9D4DU93_DREPO</name>
<protein>
    <recommendedName>
        <fullName evidence="2">Trafficking kinesin-binding protein C-terminal domain-containing protein</fullName>
    </recommendedName>
</protein>
<proteinExistence type="predicted"/>
<dbReference type="Pfam" id="PF12448">
    <property type="entry name" value="Milton"/>
    <property type="match status" value="1"/>
</dbReference>
<dbReference type="AlphaFoldDB" id="A0A9D4DU93"/>
<accession>A0A9D4DU93</accession>
<reference evidence="3" key="2">
    <citation type="submission" date="2020-11" db="EMBL/GenBank/DDBJ databases">
        <authorList>
            <person name="McCartney M.A."/>
            <person name="Auch B."/>
            <person name="Kono T."/>
            <person name="Mallez S."/>
            <person name="Becker A."/>
            <person name="Gohl D.M."/>
            <person name="Silverstein K.A.T."/>
            <person name="Koren S."/>
            <person name="Bechman K.B."/>
            <person name="Herman A."/>
            <person name="Abrahante J.E."/>
            <person name="Garbe J."/>
        </authorList>
    </citation>
    <scope>NUCLEOTIDE SEQUENCE</scope>
    <source>
        <strain evidence="3">Duluth1</strain>
        <tissue evidence="3">Whole animal</tissue>
    </source>
</reference>
<feature type="compositionally biased region" description="Polar residues" evidence="1">
    <location>
        <begin position="15"/>
        <end position="34"/>
    </location>
</feature>
<evidence type="ECO:0000259" key="2">
    <source>
        <dbReference type="Pfam" id="PF12448"/>
    </source>
</evidence>
<dbReference type="InterPro" id="IPR022154">
    <property type="entry name" value="TRAK1/2_C"/>
</dbReference>
<feature type="region of interest" description="Disordered" evidence="1">
    <location>
        <begin position="1"/>
        <end position="34"/>
    </location>
</feature>
<dbReference type="EMBL" id="JAIWYP010000010">
    <property type="protein sequence ID" value="KAH3754039.1"/>
    <property type="molecule type" value="Genomic_DNA"/>
</dbReference>